<evidence type="ECO:0000313" key="1">
    <source>
        <dbReference type="EMBL" id="KFD58841.1"/>
    </source>
</evidence>
<sequence>ENLLSTGLQLVGYLICVADTRIQWWQGKSSFSLRSATDVDAEAFSSACSLTEDMSTPHQRTARSRSVLCCLKVFQETKPIEDFQPSTRIVHCRSICEWIAMCKNDRTSVTHKQEAQVVGCCGRGRGSGPRHNDK</sequence>
<dbReference type="EMBL" id="KL363182">
    <property type="protein sequence ID" value="KFD58841.1"/>
    <property type="molecule type" value="Genomic_DNA"/>
</dbReference>
<evidence type="ECO:0000313" key="2">
    <source>
        <dbReference type="EMBL" id="KFD72852.1"/>
    </source>
</evidence>
<dbReference type="EMBL" id="KL367475">
    <property type="protein sequence ID" value="KFD72852.1"/>
    <property type="molecule type" value="Genomic_DNA"/>
</dbReference>
<evidence type="ECO:0000313" key="3">
    <source>
        <dbReference type="Proteomes" id="UP000030764"/>
    </source>
</evidence>
<keyword evidence="3" id="KW-1185">Reference proteome</keyword>
<feature type="non-terminal residue" evidence="2">
    <location>
        <position position="1"/>
    </location>
</feature>
<organism evidence="2">
    <name type="scientific">Trichuris suis</name>
    <name type="common">pig whipworm</name>
    <dbReference type="NCBI Taxonomy" id="68888"/>
    <lineage>
        <taxon>Eukaryota</taxon>
        <taxon>Metazoa</taxon>
        <taxon>Ecdysozoa</taxon>
        <taxon>Nematoda</taxon>
        <taxon>Enoplea</taxon>
        <taxon>Dorylaimia</taxon>
        <taxon>Trichinellida</taxon>
        <taxon>Trichuridae</taxon>
        <taxon>Trichuris</taxon>
    </lineage>
</organism>
<name>A0A085NTQ6_9BILA</name>
<proteinExistence type="predicted"/>
<feature type="non-terminal residue" evidence="2">
    <location>
        <position position="134"/>
    </location>
</feature>
<dbReference type="Proteomes" id="UP000030764">
    <property type="component" value="Unassembled WGS sequence"/>
</dbReference>
<dbReference type="Proteomes" id="UP000030758">
    <property type="component" value="Unassembled WGS sequence"/>
</dbReference>
<protein>
    <submittedName>
        <fullName evidence="2">Uncharacterized protein</fullName>
    </submittedName>
</protein>
<gene>
    <name evidence="1" type="ORF">M513_00004</name>
    <name evidence="2" type="ORF">M514_00004</name>
</gene>
<reference evidence="2 3" key="1">
    <citation type="journal article" date="2014" name="Nat. Genet.">
        <title>Genome and transcriptome of the porcine whipworm Trichuris suis.</title>
        <authorList>
            <person name="Jex A.R."/>
            <person name="Nejsum P."/>
            <person name="Schwarz E.M."/>
            <person name="Hu L."/>
            <person name="Young N.D."/>
            <person name="Hall R.S."/>
            <person name="Korhonen P.K."/>
            <person name="Liao S."/>
            <person name="Thamsborg S."/>
            <person name="Xia J."/>
            <person name="Xu P."/>
            <person name="Wang S."/>
            <person name="Scheerlinck J.P."/>
            <person name="Hofmann A."/>
            <person name="Sternberg P.W."/>
            <person name="Wang J."/>
            <person name="Gasser R.B."/>
        </authorList>
    </citation>
    <scope>NUCLEOTIDE SEQUENCE [LARGE SCALE GENOMIC DNA]</scope>
    <source>
        <strain evidence="2">DCEP-RM93F</strain>
        <strain evidence="1">DCEP-RM93M</strain>
    </source>
</reference>
<dbReference type="AlphaFoldDB" id="A0A085NTQ6"/>
<accession>A0A085NTQ6</accession>